<dbReference type="AlphaFoldDB" id="A0A1M5WX78"/>
<reference evidence="3" key="1">
    <citation type="submission" date="2016-11" db="EMBL/GenBank/DDBJ databases">
        <authorList>
            <person name="Varghese N."/>
            <person name="Submissions S."/>
        </authorList>
    </citation>
    <scope>NUCLEOTIDE SEQUENCE [LARGE SCALE GENOMIC DNA]</scope>
    <source>
        <strain evidence="3">CGMCC 1.6496</strain>
    </source>
</reference>
<sequence length="121" mass="13798">MEFTINEKVYELKFGIKFIRELDKVYEVDYQGMKFGMGVNMAFMNLQQWNPVAIHAVIKAAISYLDTTPSNSQIEKAIEQYALENDGLEELFTALKDALGKSPVMKDTIKQMQATTNHKKA</sequence>
<dbReference type="RefSeq" id="WP_073012454.1">
    <property type="nucleotide sequence ID" value="NZ_FQXD01000019.1"/>
</dbReference>
<dbReference type="InterPro" id="IPR024410">
    <property type="entry name" value="Phage_TAC_12"/>
</dbReference>
<evidence type="ECO:0000313" key="2">
    <source>
        <dbReference type="EMBL" id="SHH91938.1"/>
    </source>
</evidence>
<gene>
    <name evidence="2" type="ORF">SAMN05421807_11956</name>
</gene>
<dbReference type="Pfam" id="PF12363">
    <property type="entry name" value="Phage_TAC_12"/>
    <property type="match status" value="1"/>
</dbReference>
<dbReference type="OrthoDB" id="2067392at2"/>
<keyword evidence="3" id="KW-1185">Reference proteome</keyword>
<dbReference type="Proteomes" id="UP000184079">
    <property type="component" value="Unassembled WGS sequence"/>
</dbReference>
<dbReference type="EMBL" id="FQXD01000019">
    <property type="protein sequence ID" value="SHH91938.1"/>
    <property type="molecule type" value="Genomic_DNA"/>
</dbReference>
<keyword evidence="1" id="KW-0175">Coiled coil</keyword>
<name>A0A1M5WX78_9BACI</name>
<evidence type="ECO:0000256" key="1">
    <source>
        <dbReference type="SAM" id="Coils"/>
    </source>
</evidence>
<evidence type="ECO:0000313" key="3">
    <source>
        <dbReference type="Proteomes" id="UP000184079"/>
    </source>
</evidence>
<protein>
    <submittedName>
        <fullName evidence="2">Phage tail assembly chaperone protein, TAC</fullName>
    </submittedName>
</protein>
<accession>A0A1M5WX78</accession>
<feature type="coiled-coil region" evidence="1">
    <location>
        <begin position="71"/>
        <end position="98"/>
    </location>
</feature>
<proteinExistence type="predicted"/>
<organism evidence="2 3">
    <name type="scientific">Virgibacillus chiguensis</name>
    <dbReference type="NCBI Taxonomy" id="411959"/>
    <lineage>
        <taxon>Bacteria</taxon>
        <taxon>Bacillati</taxon>
        <taxon>Bacillota</taxon>
        <taxon>Bacilli</taxon>
        <taxon>Bacillales</taxon>
        <taxon>Bacillaceae</taxon>
        <taxon>Virgibacillus</taxon>
    </lineage>
</organism>